<protein>
    <submittedName>
        <fullName evidence="1">WD40/YVTN/BNR-like repeat-containing protein</fullName>
    </submittedName>
</protein>
<dbReference type="RefSeq" id="WP_289585246.1">
    <property type="nucleotide sequence ID" value="NZ_JBHSFT010000043.1"/>
</dbReference>
<comment type="caution">
    <text evidence="1">The sequence shown here is derived from an EMBL/GenBank/DDBJ whole genome shotgun (WGS) entry which is preliminary data.</text>
</comment>
<dbReference type="Gene3D" id="2.130.10.10">
    <property type="entry name" value="YVTN repeat-like/Quinoprotein amine dehydrogenase"/>
    <property type="match status" value="1"/>
</dbReference>
<name>A0ABV9K133_9BACI</name>
<proteinExistence type="predicted"/>
<evidence type="ECO:0000313" key="1">
    <source>
        <dbReference type="EMBL" id="MFC4663614.1"/>
    </source>
</evidence>
<accession>A0ABV9K133</accession>
<dbReference type="Proteomes" id="UP001595988">
    <property type="component" value="Unassembled WGS sequence"/>
</dbReference>
<dbReference type="EMBL" id="JBHSFT010000043">
    <property type="protein sequence ID" value="MFC4663614.1"/>
    <property type="molecule type" value="Genomic_DNA"/>
</dbReference>
<dbReference type="SUPFAM" id="SSF110296">
    <property type="entry name" value="Oligoxyloglucan reducing end-specific cellobiohydrolase"/>
    <property type="match status" value="1"/>
</dbReference>
<dbReference type="InterPro" id="IPR015943">
    <property type="entry name" value="WD40/YVTN_repeat-like_dom_sf"/>
</dbReference>
<dbReference type="InterPro" id="IPR052025">
    <property type="entry name" value="Xyloglucanase_GH74"/>
</dbReference>
<gene>
    <name evidence="1" type="ORF">ACFO3P_15655</name>
</gene>
<dbReference type="PANTHER" id="PTHR43739">
    <property type="entry name" value="XYLOGLUCANASE (EUROFUNG)"/>
    <property type="match status" value="1"/>
</dbReference>
<dbReference type="CDD" id="cd15482">
    <property type="entry name" value="Sialidase_non-viral"/>
    <property type="match status" value="1"/>
</dbReference>
<reference evidence="2" key="1">
    <citation type="journal article" date="2019" name="Int. J. Syst. Evol. Microbiol.">
        <title>The Global Catalogue of Microorganisms (GCM) 10K type strain sequencing project: providing services to taxonomists for standard genome sequencing and annotation.</title>
        <authorList>
            <consortium name="The Broad Institute Genomics Platform"/>
            <consortium name="The Broad Institute Genome Sequencing Center for Infectious Disease"/>
            <person name="Wu L."/>
            <person name="Ma J."/>
        </authorList>
    </citation>
    <scope>NUCLEOTIDE SEQUENCE [LARGE SCALE GENOMIC DNA]</scope>
    <source>
        <strain evidence="2">CCUG 37257</strain>
    </source>
</reference>
<sequence length="341" mass="37648">MEVLYFSAGRSLYEMKKEAQEWIMEERPAPVSFICLAADPSRKGRLYGGTFNEGLWISNDSGKTWVPAGSGISHNRVMSVAVSSTEVKNGCHVVWAGTEPSGLFRSEDGGETWVDCPALLDLPSKSSWSFPPRPYTHHVRWIEPDIHEKNRIFVGIELGGVMKSEDKGGSWEDRKPNSQHDCHALTTHPQAPGRIYEAAGGGYAKSFDSGNSWQTFNEGLEPYNYLVDIAVDSGDADTMVAAASRSPYEAYDPSRARTILVRREDGGSWSPVYKGLPDAECSSVFALTSHPFQSGIFYAVNNLGFYLSFDAGQSWEKAPLDWPDDLTGERIHGFAMVVSED</sequence>
<evidence type="ECO:0000313" key="2">
    <source>
        <dbReference type="Proteomes" id="UP001595988"/>
    </source>
</evidence>
<organism evidence="1 2">
    <name type="scientific">Oceanobacillus aidingensis</name>
    <dbReference type="NCBI Taxonomy" id="645964"/>
    <lineage>
        <taxon>Bacteria</taxon>
        <taxon>Bacillati</taxon>
        <taxon>Bacillota</taxon>
        <taxon>Bacilli</taxon>
        <taxon>Bacillales</taxon>
        <taxon>Bacillaceae</taxon>
        <taxon>Oceanobacillus</taxon>
    </lineage>
</organism>
<dbReference type="PANTHER" id="PTHR43739:SF5">
    <property type="entry name" value="EXO-ALPHA-SIALIDASE"/>
    <property type="match status" value="1"/>
</dbReference>
<keyword evidence="2" id="KW-1185">Reference proteome</keyword>